<dbReference type="AlphaFoldDB" id="A0A4D5RV82"/>
<keyword evidence="1" id="KW-0812">Transmembrane</keyword>
<feature type="transmembrane region" description="Helical" evidence="1">
    <location>
        <begin position="12"/>
        <end position="32"/>
    </location>
</feature>
<evidence type="ECO:0000256" key="1">
    <source>
        <dbReference type="SAM" id="Phobius"/>
    </source>
</evidence>
<evidence type="ECO:0000313" key="2">
    <source>
        <dbReference type="EMBL" id="MOY41232.1"/>
    </source>
</evidence>
<reference evidence="2" key="1">
    <citation type="submission" date="2019-04" db="EMBL/GenBank/DDBJ databases">
        <title>An insight into the mialome of Ixodes scapularis.</title>
        <authorList>
            <person name="Ribeiro J.M."/>
            <person name="Mather T.N."/>
            <person name="Karim S."/>
        </authorList>
    </citation>
    <scope>NUCLEOTIDE SEQUENCE</scope>
</reference>
<organism evidence="2">
    <name type="scientific">Ixodes scapularis</name>
    <name type="common">Black-legged tick</name>
    <name type="synonym">Deer tick</name>
    <dbReference type="NCBI Taxonomy" id="6945"/>
    <lineage>
        <taxon>Eukaryota</taxon>
        <taxon>Metazoa</taxon>
        <taxon>Ecdysozoa</taxon>
        <taxon>Arthropoda</taxon>
        <taxon>Chelicerata</taxon>
        <taxon>Arachnida</taxon>
        <taxon>Acari</taxon>
        <taxon>Parasitiformes</taxon>
        <taxon>Ixodida</taxon>
        <taxon>Ixodoidea</taxon>
        <taxon>Ixodidae</taxon>
        <taxon>Ixodinae</taxon>
        <taxon>Ixodes</taxon>
    </lineage>
</organism>
<dbReference type="EMBL" id="GHJT01007261">
    <property type="protein sequence ID" value="MOY41232.1"/>
    <property type="molecule type" value="Transcribed_RNA"/>
</dbReference>
<sequence length="109" mass="12119">MRGLVQLCAVQTCFYKCSFCVFFLIFASFLFLCDGLVWSLSSSFEGLVLGCIGSVSNEFVLSDPNMHIENDIALLNIIDIANTSQCHAFFVYSGDFARGWGFLEDDMNA</sequence>
<protein>
    <submittedName>
        <fullName evidence="2">Putative secreted protein</fullName>
    </submittedName>
</protein>
<accession>A0A4D5RV82</accession>
<keyword evidence="1" id="KW-0472">Membrane</keyword>
<proteinExistence type="predicted"/>
<name>A0A4D5RV82_IXOSC</name>
<keyword evidence="1" id="KW-1133">Transmembrane helix</keyword>